<comment type="catalytic activity">
    <reaction evidence="1">
        <text>S-ubiquitinyl-[E2 ubiquitin-conjugating enzyme]-L-cysteine + [acceptor protein]-L-lysine = [E2 ubiquitin-conjugating enzyme]-L-cysteine + N(6)-ubiquitinyl-[acceptor protein]-L-lysine.</text>
        <dbReference type="EC" id="2.3.2.27"/>
    </reaction>
</comment>
<evidence type="ECO:0000256" key="14">
    <source>
        <dbReference type="SAM" id="MobiDB-lite"/>
    </source>
</evidence>
<feature type="region of interest" description="Disordered" evidence="14">
    <location>
        <begin position="202"/>
        <end position="237"/>
    </location>
</feature>
<dbReference type="CDD" id="cd16461">
    <property type="entry name" value="RING-H2_EL5-like"/>
    <property type="match status" value="1"/>
</dbReference>
<comment type="pathway">
    <text evidence="3">Protein modification; protein ubiquitination.</text>
</comment>
<dbReference type="OrthoDB" id="9984778at2759"/>
<evidence type="ECO:0000256" key="11">
    <source>
        <dbReference type="ARBA" id="ARBA00022989"/>
    </source>
</evidence>
<dbReference type="Pfam" id="PF13639">
    <property type="entry name" value="zf-RING_2"/>
    <property type="match status" value="1"/>
</dbReference>
<feature type="region of interest" description="Disordered" evidence="14">
    <location>
        <begin position="339"/>
        <end position="366"/>
    </location>
</feature>
<feature type="compositionally biased region" description="Low complexity" evidence="14">
    <location>
        <begin position="217"/>
        <end position="234"/>
    </location>
</feature>
<dbReference type="PANTHER" id="PTHR46913:SF22">
    <property type="entry name" value="RING-TYPE E3 UBIQUITIN TRANSFERASE"/>
    <property type="match status" value="1"/>
</dbReference>
<keyword evidence="7" id="KW-0479">Metal-binding</keyword>
<sequence>MGSVGPPQGLVPYENVRDCSQGFCSFSCPQWCYIIFPPPPPFGFSDDDSSGTNFSPLVIAIIGILASAFLIVSYYTIISKYCGNLGSSSSRTNSDNNNESNENNQELANQEPWQIPNTGLDEALIKTITVCKYSKRDGFIDGTDCSVCLSEFQENESLRLLPKCSHAFHLSCIDTWLKSHANCPLCRANIVCTSPAPLPSVQDDSSQVCEQGGELQRSSGNGNRNVSSSASVVGDSEENNNDAIIEIRDEAGVQQIRRSISMGDMSRGDRLSIADILCDNQDEHCHHDPHISEEHGGFQEGGTESSSSRKQNVGSTANKLIHTRSKVLHCVMSPVTMKRSTSSGGRFLFSTRHGRSSSRNLDTLPL</sequence>
<dbReference type="InterPro" id="IPR013083">
    <property type="entry name" value="Znf_RING/FYVE/PHD"/>
</dbReference>
<evidence type="ECO:0000256" key="4">
    <source>
        <dbReference type="ARBA" id="ARBA00012483"/>
    </source>
</evidence>
<dbReference type="Gene3D" id="3.30.40.10">
    <property type="entry name" value="Zinc/RING finger domain, C3HC4 (zinc finger)"/>
    <property type="match status" value="1"/>
</dbReference>
<dbReference type="PROSITE" id="PS50089">
    <property type="entry name" value="ZF_RING_2"/>
    <property type="match status" value="1"/>
</dbReference>
<dbReference type="OMA" id="LHEPWNA"/>
<evidence type="ECO:0000256" key="1">
    <source>
        <dbReference type="ARBA" id="ARBA00000900"/>
    </source>
</evidence>
<evidence type="ECO:0000256" key="10">
    <source>
        <dbReference type="ARBA" id="ARBA00022833"/>
    </source>
</evidence>
<evidence type="ECO:0000256" key="15">
    <source>
        <dbReference type="SAM" id="Phobius"/>
    </source>
</evidence>
<feature type="compositionally biased region" description="Polar residues" evidence="14">
    <location>
        <begin position="302"/>
        <end position="318"/>
    </location>
</feature>
<dbReference type="GO" id="GO:0016020">
    <property type="term" value="C:membrane"/>
    <property type="evidence" value="ECO:0007669"/>
    <property type="project" value="UniProtKB-SubCell"/>
</dbReference>
<feature type="domain" description="RING-type" evidence="16">
    <location>
        <begin position="145"/>
        <end position="187"/>
    </location>
</feature>
<protein>
    <recommendedName>
        <fullName evidence="4">RING-type E3 ubiquitin transferase</fullName>
        <ecNumber evidence="4">2.3.2.27</ecNumber>
    </recommendedName>
</protein>
<dbReference type="PANTHER" id="PTHR46913">
    <property type="entry name" value="RING-H2 FINGER PROTEIN ATL16"/>
    <property type="match status" value="1"/>
</dbReference>
<dbReference type="GO" id="GO:0016567">
    <property type="term" value="P:protein ubiquitination"/>
    <property type="evidence" value="ECO:0007669"/>
    <property type="project" value="UniProtKB-UniPathway"/>
</dbReference>
<organism evidence="17 18">
    <name type="scientific">Papaver somniferum</name>
    <name type="common">Opium poppy</name>
    <dbReference type="NCBI Taxonomy" id="3469"/>
    <lineage>
        <taxon>Eukaryota</taxon>
        <taxon>Viridiplantae</taxon>
        <taxon>Streptophyta</taxon>
        <taxon>Embryophyta</taxon>
        <taxon>Tracheophyta</taxon>
        <taxon>Spermatophyta</taxon>
        <taxon>Magnoliopsida</taxon>
        <taxon>Ranunculales</taxon>
        <taxon>Papaveraceae</taxon>
        <taxon>Papaveroideae</taxon>
        <taxon>Papaver</taxon>
    </lineage>
</organism>
<reference evidence="17 18" key="1">
    <citation type="journal article" date="2018" name="Science">
        <title>The opium poppy genome and morphinan production.</title>
        <authorList>
            <person name="Guo L."/>
            <person name="Winzer T."/>
            <person name="Yang X."/>
            <person name="Li Y."/>
            <person name="Ning Z."/>
            <person name="He Z."/>
            <person name="Teodor R."/>
            <person name="Lu Y."/>
            <person name="Bowser T.A."/>
            <person name="Graham I.A."/>
            <person name="Ye K."/>
        </authorList>
    </citation>
    <scope>NUCLEOTIDE SEQUENCE [LARGE SCALE GENOMIC DNA]</scope>
    <source>
        <strain evidence="18">cv. HN1</strain>
        <tissue evidence="17">Leaves</tissue>
    </source>
</reference>
<evidence type="ECO:0000256" key="6">
    <source>
        <dbReference type="ARBA" id="ARBA00022692"/>
    </source>
</evidence>
<dbReference type="GO" id="GO:0008270">
    <property type="term" value="F:zinc ion binding"/>
    <property type="evidence" value="ECO:0007669"/>
    <property type="project" value="UniProtKB-KW"/>
</dbReference>
<dbReference type="InterPro" id="IPR001841">
    <property type="entry name" value="Znf_RING"/>
</dbReference>
<dbReference type="InterPro" id="IPR044600">
    <property type="entry name" value="ATL1/ATL16-like"/>
</dbReference>
<evidence type="ECO:0000313" key="18">
    <source>
        <dbReference type="Proteomes" id="UP000316621"/>
    </source>
</evidence>
<gene>
    <name evidence="17" type="ORF">C5167_018841</name>
</gene>
<evidence type="ECO:0000256" key="5">
    <source>
        <dbReference type="ARBA" id="ARBA00022679"/>
    </source>
</evidence>
<feature type="compositionally biased region" description="Polar residues" evidence="14">
    <location>
        <begin position="357"/>
        <end position="366"/>
    </location>
</feature>
<keyword evidence="6 15" id="KW-0812">Transmembrane</keyword>
<feature type="region of interest" description="Disordered" evidence="14">
    <location>
        <begin position="285"/>
        <end position="319"/>
    </location>
</feature>
<evidence type="ECO:0000256" key="12">
    <source>
        <dbReference type="ARBA" id="ARBA00023136"/>
    </source>
</evidence>
<evidence type="ECO:0000313" key="17">
    <source>
        <dbReference type="EMBL" id="RZC50419.1"/>
    </source>
</evidence>
<evidence type="ECO:0000259" key="16">
    <source>
        <dbReference type="PROSITE" id="PS50089"/>
    </source>
</evidence>
<evidence type="ECO:0000256" key="8">
    <source>
        <dbReference type="ARBA" id="ARBA00022771"/>
    </source>
</evidence>
<evidence type="ECO:0000256" key="7">
    <source>
        <dbReference type="ARBA" id="ARBA00022723"/>
    </source>
</evidence>
<keyword evidence="11 15" id="KW-1133">Transmembrane helix</keyword>
<feature type="transmembrane region" description="Helical" evidence="15">
    <location>
        <begin position="54"/>
        <end position="77"/>
    </location>
</feature>
<evidence type="ECO:0000256" key="9">
    <source>
        <dbReference type="ARBA" id="ARBA00022786"/>
    </source>
</evidence>
<dbReference type="Proteomes" id="UP000316621">
    <property type="component" value="Chromosome 2"/>
</dbReference>
<keyword evidence="5" id="KW-0808">Transferase</keyword>
<dbReference type="AlphaFoldDB" id="A0A4Y7ISE4"/>
<keyword evidence="9" id="KW-0833">Ubl conjugation pathway</keyword>
<dbReference type="UniPathway" id="UPA00143"/>
<dbReference type="EC" id="2.3.2.27" evidence="4"/>
<keyword evidence="10" id="KW-0862">Zinc</keyword>
<evidence type="ECO:0000256" key="2">
    <source>
        <dbReference type="ARBA" id="ARBA00004167"/>
    </source>
</evidence>
<accession>A0A4Y7ISE4</accession>
<comment type="subcellular location">
    <subcellularLocation>
        <location evidence="2">Membrane</location>
        <topology evidence="2">Single-pass membrane protein</topology>
    </subcellularLocation>
</comment>
<keyword evidence="18" id="KW-1185">Reference proteome</keyword>
<dbReference type="GO" id="GO:0061630">
    <property type="term" value="F:ubiquitin protein ligase activity"/>
    <property type="evidence" value="ECO:0007669"/>
    <property type="project" value="UniProtKB-EC"/>
</dbReference>
<dbReference type="FunFam" id="3.30.40.10:FF:000233">
    <property type="entry name" value="RING-H2 finger protein ATL54"/>
    <property type="match status" value="1"/>
</dbReference>
<feature type="compositionally biased region" description="Basic and acidic residues" evidence="14">
    <location>
        <begin position="285"/>
        <end position="297"/>
    </location>
</feature>
<dbReference type="SUPFAM" id="SSF57850">
    <property type="entry name" value="RING/U-box"/>
    <property type="match status" value="1"/>
</dbReference>
<name>A0A4Y7ISE4_PAPSO</name>
<feature type="compositionally biased region" description="Low complexity" evidence="14">
    <location>
        <begin position="92"/>
        <end position="111"/>
    </location>
</feature>
<dbReference type="EMBL" id="CM010716">
    <property type="protein sequence ID" value="RZC50419.1"/>
    <property type="molecule type" value="Genomic_DNA"/>
</dbReference>
<keyword evidence="8 13" id="KW-0863">Zinc-finger</keyword>
<evidence type="ECO:0000256" key="13">
    <source>
        <dbReference type="PROSITE-ProRule" id="PRU00175"/>
    </source>
</evidence>
<evidence type="ECO:0000256" key="3">
    <source>
        <dbReference type="ARBA" id="ARBA00004906"/>
    </source>
</evidence>
<keyword evidence="12 15" id="KW-0472">Membrane</keyword>
<dbReference type="SMART" id="SM00184">
    <property type="entry name" value="RING"/>
    <property type="match status" value="1"/>
</dbReference>
<feature type="region of interest" description="Disordered" evidence="14">
    <location>
        <begin position="92"/>
        <end position="112"/>
    </location>
</feature>
<proteinExistence type="predicted"/>
<dbReference type="Gramene" id="RZC50419">
    <property type="protein sequence ID" value="RZC50419"/>
    <property type="gene ID" value="C5167_018841"/>
</dbReference>